<name>A0A0K0D7R7_ANGCA</name>
<reference evidence="2" key="1">
    <citation type="submission" date="2012-09" db="EMBL/GenBank/DDBJ databases">
        <authorList>
            <person name="Martin A.A."/>
        </authorList>
    </citation>
    <scope>NUCLEOTIDE SEQUENCE</scope>
</reference>
<dbReference type="Proteomes" id="UP000035642">
    <property type="component" value="Unassembled WGS sequence"/>
</dbReference>
<dbReference type="AlphaFoldDB" id="A0A0K0D7R7"/>
<feature type="signal peptide" evidence="1">
    <location>
        <begin position="1"/>
        <end position="15"/>
    </location>
</feature>
<organism evidence="2 3">
    <name type="scientific">Angiostrongylus cantonensis</name>
    <name type="common">Rat lungworm</name>
    <dbReference type="NCBI Taxonomy" id="6313"/>
    <lineage>
        <taxon>Eukaryota</taxon>
        <taxon>Metazoa</taxon>
        <taxon>Ecdysozoa</taxon>
        <taxon>Nematoda</taxon>
        <taxon>Chromadorea</taxon>
        <taxon>Rhabditida</taxon>
        <taxon>Rhabditina</taxon>
        <taxon>Rhabditomorpha</taxon>
        <taxon>Strongyloidea</taxon>
        <taxon>Metastrongylidae</taxon>
        <taxon>Angiostrongylus</taxon>
    </lineage>
</organism>
<sequence length="92" mass="10745">MKFVLLLELVSITLARPWCIDDYDEYNIIVIDSDVHFGSDENMDIFGSCEDDSSHSVYEDHDDDGYEYTDPGTFDEKPLTETDDHEYYEECI</sequence>
<feature type="chain" id="PRO_5012475236" evidence="1">
    <location>
        <begin position="16"/>
        <end position="92"/>
    </location>
</feature>
<reference evidence="3" key="2">
    <citation type="submission" date="2017-02" db="UniProtKB">
        <authorList>
            <consortium name="WormBaseParasite"/>
        </authorList>
    </citation>
    <scope>IDENTIFICATION</scope>
</reference>
<protein>
    <submittedName>
        <fullName evidence="3">Secreted protein</fullName>
    </submittedName>
</protein>
<keyword evidence="2" id="KW-1185">Reference proteome</keyword>
<accession>A0A0K0D7R7</accession>
<evidence type="ECO:0000256" key="1">
    <source>
        <dbReference type="SAM" id="SignalP"/>
    </source>
</evidence>
<dbReference type="WBParaSite" id="ACAC_0000611201-mRNA-1">
    <property type="protein sequence ID" value="ACAC_0000611201-mRNA-1"/>
    <property type="gene ID" value="ACAC_0000611201"/>
</dbReference>
<proteinExistence type="predicted"/>
<evidence type="ECO:0000313" key="2">
    <source>
        <dbReference type="Proteomes" id="UP000035642"/>
    </source>
</evidence>
<evidence type="ECO:0000313" key="3">
    <source>
        <dbReference type="WBParaSite" id="ACAC_0000611201-mRNA-1"/>
    </source>
</evidence>
<keyword evidence="1" id="KW-0732">Signal</keyword>